<comment type="caution">
    <text evidence="5">The sequence shown here is derived from an EMBL/GenBank/DDBJ whole genome shotgun (WGS) entry which is preliminary data.</text>
</comment>
<sequence>MNFPSQESHYIRIKRILSLFNQLTKTHLSFVDTSLHLVSSDGLLLDSTKIVSFFYKKGPSLFFPLITNDQFNGMFIVNKNSIPVNVTTLYQEALHSISLNVLSAYYQKIDILSPLAKDELEKGGKLFSLIASGLASKNKISTSKFENSSDFENSDGVNNIDIALTYIEHNIDQKLTLVNVSKNSYLSPAYLSRLFKEYFKINFSNYIRARKIALAQTQLISTDEPIDKVSRKIGFSRANYFNKVFKETTNLTPLQFRKMYTGAKKIYTIHRELEWNDNISVYAVSRQYFQKQGVTLKEEIINGYPCLTSIDGLSSPDNKNGWIYLIDGVQPQTLPSESYVKDKSVIQWIFVTL</sequence>
<reference evidence="5 6" key="1">
    <citation type="journal article" date="2015" name="Genome Announc.">
        <title>Expanding the biotechnology potential of lactobacilli through comparative genomics of 213 strains and associated genera.</title>
        <authorList>
            <person name="Sun Z."/>
            <person name="Harris H.M."/>
            <person name="McCann A."/>
            <person name="Guo C."/>
            <person name="Argimon S."/>
            <person name="Zhang W."/>
            <person name="Yang X."/>
            <person name="Jeffery I.B."/>
            <person name="Cooney J.C."/>
            <person name="Kagawa T.F."/>
            <person name="Liu W."/>
            <person name="Song Y."/>
            <person name="Salvetti E."/>
            <person name="Wrobel A."/>
            <person name="Rasinkangas P."/>
            <person name="Parkhill J."/>
            <person name="Rea M.C."/>
            <person name="O'Sullivan O."/>
            <person name="Ritari J."/>
            <person name="Douillard F.P."/>
            <person name="Paul Ross R."/>
            <person name="Yang R."/>
            <person name="Briner A.E."/>
            <person name="Felis G.E."/>
            <person name="de Vos W.M."/>
            <person name="Barrangou R."/>
            <person name="Klaenhammer T.R."/>
            <person name="Caufield P.W."/>
            <person name="Cui Y."/>
            <person name="Zhang H."/>
            <person name="O'Toole P.W."/>
        </authorList>
    </citation>
    <scope>NUCLEOTIDE SEQUENCE [LARGE SCALE GENOMIC DNA]</scope>
    <source>
        <strain evidence="5 6">DSM 20515</strain>
    </source>
</reference>
<dbReference type="PANTHER" id="PTHR43280:SF10">
    <property type="entry name" value="REGULATORY PROTEIN POCR"/>
    <property type="match status" value="1"/>
</dbReference>
<evidence type="ECO:0000259" key="4">
    <source>
        <dbReference type="PROSITE" id="PS01124"/>
    </source>
</evidence>
<dbReference type="InterPro" id="IPR018060">
    <property type="entry name" value="HTH_AraC"/>
</dbReference>
<evidence type="ECO:0000256" key="3">
    <source>
        <dbReference type="ARBA" id="ARBA00023163"/>
    </source>
</evidence>
<dbReference type="SMART" id="SM00342">
    <property type="entry name" value="HTH_ARAC"/>
    <property type="match status" value="1"/>
</dbReference>
<keyword evidence="2" id="KW-0238">DNA-binding</keyword>
<dbReference type="PANTHER" id="PTHR43280">
    <property type="entry name" value="ARAC-FAMILY TRANSCRIPTIONAL REGULATOR"/>
    <property type="match status" value="1"/>
</dbReference>
<name>A0A0R2B5R9_SECCO</name>
<protein>
    <submittedName>
        <fullName evidence="5">Transcriptional regulator</fullName>
    </submittedName>
</protein>
<dbReference type="EMBL" id="AYYR01000075">
    <property type="protein sequence ID" value="KRM74519.1"/>
    <property type="molecule type" value="Genomic_DNA"/>
</dbReference>
<organism evidence="5 6">
    <name type="scientific">Secundilactobacillus collinoides DSM 20515 = JCM 1123</name>
    <dbReference type="NCBI Taxonomy" id="1423733"/>
    <lineage>
        <taxon>Bacteria</taxon>
        <taxon>Bacillati</taxon>
        <taxon>Bacillota</taxon>
        <taxon>Bacilli</taxon>
        <taxon>Lactobacillales</taxon>
        <taxon>Lactobacillaceae</taxon>
        <taxon>Secundilactobacillus</taxon>
    </lineage>
</organism>
<keyword evidence="3" id="KW-0804">Transcription</keyword>
<dbReference type="PROSITE" id="PS01124">
    <property type="entry name" value="HTH_ARAC_FAMILY_2"/>
    <property type="match status" value="1"/>
</dbReference>
<dbReference type="PATRIC" id="fig|1423733.4.peg.3490"/>
<evidence type="ECO:0000313" key="5">
    <source>
        <dbReference type="EMBL" id="KRM74519.1"/>
    </source>
</evidence>
<dbReference type="AlphaFoldDB" id="A0A0R2B5R9"/>
<proteinExistence type="predicted"/>
<dbReference type="GO" id="GO:0003700">
    <property type="term" value="F:DNA-binding transcription factor activity"/>
    <property type="evidence" value="ECO:0007669"/>
    <property type="project" value="InterPro"/>
</dbReference>
<dbReference type="Pfam" id="PF12833">
    <property type="entry name" value="HTH_18"/>
    <property type="match status" value="1"/>
</dbReference>
<evidence type="ECO:0000313" key="6">
    <source>
        <dbReference type="Proteomes" id="UP000051845"/>
    </source>
</evidence>
<dbReference type="Gene3D" id="1.10.10.60">
    <property type="entry name" value="Homeodomain-like"/>
    <property type="match status" value="2"/>
</dbReference>
<evidence type="ECO:0000256" key="2">
    <source>
        <dbReference type="ARBA" id="ARBA00023125"/>
    </source>
</evidence>
<dbReference type="Proteomes" id="UP000051845">
    <property type="component" value="Unassembled WGS sequence"/>
</dbReference>
<dbReference type="RefSeq" id="WP_056997183.1">
    <property type="nucleotide sequence ID" value="NZ_AYYR01000075.1"/>
</dbReference>
<feature type="domain" description="HTH araC/xylS-type" evidence="4">
    <location>
        <begin position="161"/>
        <end position="259"/>
    </location>
</feature>
<dbReference type="InterPro" id="IPR009057">
    <property type="entry name" value="Homeodomain-like_sf"/>
</dbReference>
<keyword evidence="1" id="KW-0805">Transcription regulation</keyword>
<dbReference type="InterPro" id="IPR018062">
    <property type="entry name" value="HTH_AraC-typ_CS"/>
</dbReference>
<gene>
    <name evidence="5" type="ORF">FC82_GL003364</name>
</gene>
<dbReference type="PROSITE" id="PS00041">
    <property type="entry name" value="HTH_ARAC_FAMILY_1"/>
    <property type="match status" value="1"/>
</dbReference>
<accession>A0A0R2B5R9</accession>
<dbReference type="GO" id="GO:0043565">
    <property type="term" value="F:sequence-specific DNA binding"/>
    <property type="evidence" value="ECO:0007669"/>
    <property type="project" value="InterPro"/>
</dbReference>
<dbReference type="SUPFAM" id="SSF46689">
    <property type="entry name" value="Homeodomain-like"/>
    <property type="match status" value="2"/>
</dbReference>
<evidence type="ECO:0000256" key="1">
    <source>
        <dbReference type="ARBA" id="ARBA00023015"/>
    </source>
</evidence>